<feature type="domain" description="Galactosyltransferase C-terminal" evidence="3">
    <location>
        <begin position="183"/>
        <end position="248"/>
    </location>
</feature>
<dbReference type="PANTHER" id="PTHR43685">
    <property type="entry name" value="GLYCOSYLTRANSFERASE"/>
    <property type="match status" value="1"/>
</dbReference>
<dbReference type="InterPro" id="IPR050834">
    <property type="entry name" value="Glycosyltransf_2"/>
</dbReference>
<dbReference type="InterPro" id="IPR001173">
    <property type="entry name" value="Glyco_trans_2-like"/>
</dbReference>
<feature type="domain" description="Glycosyltransferase 2-like" evidence="2">
    <location>
        <begin position="15"/>
        <end position="143"/>
    </location>
</feature>
<dbReference type="Pfam" id="PF00535">
    <property type="entry name" value="Glycos_transf_2"/>
    <property type="match status" value="1"/>
</dbReference>
<dbReference type="AlphaFoldDB" id="A0A418MYP1"/>
<dbReference type="Pfam" id="PF02709">
    <property type="entry name" value="Glyco_transf_7C"/>
    <property type="match status" value="1"/>
</dbReference>
<keyword evidence="5" id="KW-1185">Reference proteome</keyword>
<sequence>MSHEGEIVSSELACTVVIPTYNRSALLRHTLDSLTRQHLPTDQFEVIVVDDGSTDDTADLAASYRDRLDLRYHYQPDEGFRAAAARNIGIADARSPICVFADSGVMLHADNLNQHVTSHQSHPGPTAVLAYIYGCTDTGAYSKLIGERLDVDDLDGSIERMQAQRECRDVRELFYDRYGEDLSRIPAPWQIFWTGNVSAETHQLRAVGGFDEQFRTWGGEDLDLGYRLHRDGAHFIFNRQAKAVHIPHERVLEAVIEDGERSHRYMAEKYRTPVIDLLAELPMERYFDFNELVAELLTQPAPSGRS</sequence>
<dbReference type="Gene3D" id="3.90.550.10">
    <property type="entry name" value="Spore Coat Polysaccharide Biosynthesis Protein SpsA, Chain A"/>
    <property type="match status" value="1"/>
</dbReference>
<dbReference type="PANTHER" id="PTHR43685:SF3">
    <property type="entry name" value="SLR2126 PROTEIN"/>
    <property type="match status" value="1"/>
</dbReference>
<evidence type="ECO:0000256" key="1">
    <source>
        <dbReference type="ARBA" id="ARBA00022679"/>
    </source>
</evidence>
<evidence type="ECO:0000259" key="3">
    <source>
        <dbReference type="Pfam" id="PF02709"/>
    </source>
</evidence>
<gene>
    <name evidence="4" type="ORF">D2L64_05495</name>
</gene>
<dbReference type="SUPFAM" id="SSF53448">
    <property type="entry name" value="Nucleotide-diphospho-sugar transferases"/>
    <property type="match status" value="1"/>
</dbReference>
<evidence type="ECO:0000259" key="2">
    <source>
        <dbReference type="Pfam" id="PF00535"/>
    </source>
</evidence>
<evidence type="ECO:0000313" key="5">
    <source>
        <dbReference type="Proteomes" id="UP000283832"/>
    </source>
</evidence>
<dbReference type="GO" id="GO:0016740">
    <property type="term" value="F:transferase activity"/>
    <property type="evidence" value="ECO:0007669"/>
    <property type="project" value="UniProtKB-KW"/>
</dbReference>
<dbReference type="InterPro" id="IPR029044">
    <property type="entry name" value="Nucleotide-diphossugar_trans"/>
</dbReference>
<reference evidence="4 5" key="1">
    <citation type="submission" date="2018-08" db="EMBL/GenBank/DDBJ databases">
        <title>Jishengella sp. nov., isolated from a root of Azadirachta indica A. Juss. var. siamensis Valenton.</title>
        <authorList>
            <person name="Kuncharoen N."/>
            <person name="Tanasupawat S."/>
            <person name="Kudo T."/>
            <person name="Ohkuma M."/>
        </authorList>
    </citation>
    <scope>NUCLEOTIDE SEQUENCE [LARGE SCALE GENOMIC DNA]</scope>
    <source>
        <strain evidence="4 5">AZ1-13</strain>
    </source>
</reference>
<protein>
    <submittedName>
        <fullName evidence="4">Glycosyltransferase</fullName>
    </submittedName>
</protein>
<proteinExistence type="predicted"/>
<keyword evidence="1 4" id="KW-0808">Transferase</keyword>
<dbReference type="EMBL" id="QXEC01000003">
    <property type="protein sequence ID" value="RIV40298.1"/>
    <property type="molecule type" value="Genomic_DNA"/>
</dbReference>
<comment type="caution">
    <text evidence="4">The sequence shown here is derived from an EMBL/GenBank/DDBJ whole genome shotgun (WGS) entry which is preliminary data.</text>
</comment>
<accession>A0A418MYP1</accession>
<evidence type="ECO:0000313" key="4">
    <source>
        <dbReference type="EMBL" id="RIV40298.1"/>
    </source>
</evidence>
<dbReference type="InterPro" id="IPR027791">
    <property type="entry name" value="Galactosyl_T_C"/>
</dbReference>
<dbReference type="Proteomes" id="UP000283832">
    <property type="component" value="Unassembled WGS sequence"/>
</dbReference>
<name>A0A418MYP1_9ACTN</name>
<organism evidence="4 5">
    <name type="scientific">Micromonospora radicis</name>
    <dbReference type="NCBI Taxonomy" id="1894971"/>
    <lineage>
        <taxon>Bacteria</taxon>
        <taxon>Bacillati</taxon>
        <taxon>Actinomycetota</taxon>
        <taxon>Actinomycetes</taxon>
        <taxon>Micromonosporales</taxon>
        <taxon>Micromonosporaceae</taxon>
        <taxon>Micromonospora</taxon>
    </lineage>
</organism>